<dbReference type="InterPro" id="IPR040457">
    <property type="entry name" value="GCP_C"/>
</dbReference>
<keyword evidence="2 5" id="KW-0963">Cytoplasm</keyword>
<dbReference type="GO" id="GO:0031122">
    <property type="term" value="P:cytoplasmic microtubule organization"/>
    <property type="evidence" value="ECO:0007669"/>
    <property type="project" value="TreeGrafter"/>
</dbReference>
<evidence type="ECO:0000256" key="1">
    <source>
        <dbReference type="ARBA" id="ARBA00010337"/>
    </source>
</evidence>
<dbReference type="InterPro" id="IPR007259">
    <property type="entry name" value="GCP"/>
</dbReference>
<dbReference type="Pfam" id="PF14609">
    <property type="entry name" value="GCP5-Mod21_N"/>
    <property type="match status" value="1"/>
</dbReference>
<dbReference type="GO" id="GO:0051321">
    <property type="term" value="P:meiotic cell cycle"/>
    <property type="evidence" value="ECO:0007669"/>
    <property type="project" value="TreeGrafter"/>
</dbReference>
<evidence type="ECO:0000313" key="10">
    <source>
        <dbReference type="EMBL" id="KAK4458371.1"/>
    </source>
</evidence>
<dbReference type="Pfam" id="PF17681">
    <property type="entry name" value="GCP_N_terminal"/>
    <property type="match status" value="1"/>
</dbReference>
<dbReference type="GO" id="GO:0000930">
    <property type="term" value="C:gamma-tubulin complex"/>
    <property type="evidence" value="ECO:0007669"/>
    <property type="project" value="TreeGrafter"/>
</dbReference>
<dbReference type="GO" id="GO:0000278">
    <property type="term" value="P:mitotic cell cycle"/>
    <property type="evidence" value="ECO:0007669"/>
    <property type="project" value="TreeGrafter"/>
</dbReference>
<dbReference type="GO" id="GO:0051011">
    <property type="term" value="F:microtubule minus-end binding"/>
    <property type="evidence" value="ECO:0007669"/>
    <property type="project" value="TreeGrafter"/>
</dbReference>
<feature type="domain" description="Gamma tubulin complex component protein N-terminal" evidence="9">
    <location>
        <begin position="240"/>
        <end position="546"/>
    </location>
</feature>
<dbReference type="InterPro" id="IPR032797">
    <property type="entry name" value="Mod21_N"/>
</dbReference>
<dbReference type="PANTHER" id="PTHR19302">
    <property type="entry name" value="GAMMA TUBULIN COMPLEX PROTEIN"/>
    <property type="match status" value="1"/>
</dbReference>
<evidence type="ECO:0000259" key="9">
    <source>
        <dbReference type="Pfam" id="PF17681"/>
    </source>
</evidence>
<organism evidence="10 11">
    <name type="scientific">Cladorrhinum samala</name>
    <dbReference type="NCBI Taxonomy" id="585594"/>
    <lineage>
        <taxon>Eukaryota</taxon>
        <taxon>Fungi</taxon>
        <taxon>Dikarya</taxon>
        <taxon>Ascomycota</taxon>
        <taxon>Pezizomycotina</taxon>
        <taxon>Sordariomycetes</taxon>
        <taxon>Sordariomycetidae</taxon>
        <taxon>Sordariales</taxon>
        <taxon>Podosporaceae</taxon>
        <taxon>Cladorrhinum</taxon>
    </lineage>
</organism>
<accession>A0AAV9HEP0</accession>
<dbReference type="PANTHER" id="PTHR19302:SF33">
    <property type="entry name" value="GAMMA-TUBULIN COMPLEX COMPONENT 5"/>
    <property type="match status" value="1"/>
</dbReference>
<feature type="domain" description="Gamma tubulin complex component C-terminal" evidence="7">
    <location>
        <begin position="553"/>
        <end position="824"/>
    </location>
</feature>
<dbReference type="Proteomes" id="UP001321749">
    <property type="component" value="Unassembled WGS sequence"/>
</dbReference>
<dbReference type="Pfam" id="PF04130">
    <property type="entry name" value="GCP_C_terminal"/>
    <property type="match status" value="1"/>
</dbReference>
<feature type="compositionally biased region" description="Acidic residues" evidence="6">
    <location>
        <begin position="834"/>
        <end position="845"/>
    </location>
</feature>
<feature type="region of interest" description="Disordered" evidence="6">
    <location>
        <begin position="150"/>
        <end position="184"/>
    </location>
</feature>
<dbReference type="GO" id="GO:0051225">
    <property type="term" value="P:spindle assembly"/>
    <property type="evidence" value="ECO:0007669"/>
    <property type="project" value="TreeGrafter"/>
</dbReference>
<gene>
    <name evidence="10" type="ORF">QBC42DRAFT_300353</name>
</gene>
<sequence length="913" mass="103234">MAYQAQLAAQADELVTAITNIPENHKHRDVYREYVLRSIRHHTFVRTNQFEVADRIKGLEERFRVVGRDALADAYRQRLDALEPHRDHTTPDILHFLLELADQPAQKSKLTDLDLLKEPEPEPEPVLTWREIADEDGWKRERDIWRLNNWEPDSSDEEHEADARSVASAAESLTSASSADERHQRTALDLAFKPQGEEGLQKLAQEISWRYHPPTGEQEQGGKEEEEDEEKTPISTLHLLRDALFMLGGLETTVFGKDCNPGTSYQLRGISAQAHQALVTSFAECGRKLAPLRVFVKGREQSPLLQVFQHSVQKALHNFDTELAAVQTRFVAIKEDVVVSLVGILAELGPKLKPLCALADIVGKVQEERNTHAFRYLELLYDAVGMAQLQGHDATYELLGSIFLECFQVYLKPIRMWMEEGRLLPGDRTFFVSESPTKLPLPQIWKSQFNLLRTPEGNLHAPRFLKPAIHRIFTAGKSIVVLQHMRQHTATRRYQATDEPKMDFATVCSGDEVKFAPFSELFGAAFQAWIQSKHHTAAVTLRELLYSSYGLSQGLDTLEKTYLMSDGASSTAFTSAIFRHLDNFSSSWKDRFTLTEIAQEAFSSSVDGYRIFADVDPRALTHSAVDSRSSVRLSLPAVRVGCRLNWPVQIVIPEEGLRGYQTIFTFLLQTRRAVSLLQHPVKDFHPTSMDARGQMATYYLLRTKLLWFCNLILTYLTTLVLVPNTARLRTDLRNAADVDDMIAAHSDFISRILKESCQGAKLQPIRECILDVFDLAIKVEDAQGEEMARLAEEEQEINRLSVMSSPYKTPSKKSKGLLGMGMRSPNARKKRAAEDEEDEDDEDGDAGGGGIDFRKSISSVKPHHVVLKEMRSYFERYLRFIAGGLRGVARASKEEAASRWDLLAEMLEAGIKD</sequence>
<feature type="domain" description="Gamma-Tubulin ring complex non-core subunit mod21 N-terminal" evidence="8">
    <location>
        <begin position="65"/>
        <end position="156"/>
    </location>
</feature>
<evidence type="ECO:0000256" key="2">
    <source>
        <dbReference type="ARBA" id="ARBA00022490"/>
    </source>
</evidence>
<dbReference type="InterPro" id="IPR041470">
    <property type="entry name" value="GCP_N"/>
</dbReference>
<keyword evidence="3 5" id="KW-0493">Microtubule</keyword>
<comment type="subcellular location">
    <subcellularLocation>
        <location evidence="5">Cytoplasm</location>
        <location evidence="5">Cytoskeleton</location>
        <location evidence="5">Microtubule organizing center</location>
    </subcellularLocation>
</comment>
<dbReference type="GO" id="GO:0007020">
    <property type="term" value="P:microtubule nucleation"/>
    <property type="evidence" value="ECO:0007669"/>
    <property type="project" value="InterPro"/>
</dbReference>
<evidence type="ECO:0000259" key="8">
    <source>
        <dbReference type="Pfam" id="PF14609"/>
    </source>
</evidence>
<feature type="region of interest" description="Disordered" evidence="6">
    <location>
        <begin position="209"/>
        <end position="233"/>
    </location>
</feature>
<dbReference type="GO" id="GO:0043015">
    <property type="term" value="F:gamma-tubulin binding"/>
    <property type="evidence" value="ECO:0007669"/>
    <property type="project" value="InterPro"/>
</dbReference>
<protein>
    <recommendedName>
        <fullName evidence="5">Spindle pole body component</fullName>
    </recommendedName>
</protein>
<dbReference type="GO" id="GO:0005874">
    <property type="term" value="C:microtubule"/>
    <property type="evidence" value="ECO:0007669"/>
    <property type="project" value="UniProtKB-KW"/>
</dbReference>
<dbReference type="InterPro" id="IPR042241">
    <property type="entry name" value="GCP_C_sf"/>
</dbReference>
<evidence type="ECO:0000256" key="4">
    <source>
        <dbReference type="ARBA" id="ARBA00023212"/>
    </source>
</evidence>
<evidence type="ECO:0000313" key="11">
    <source>
        <dbReference type="Proteomes" id="UP001321749"/>
    </source>
</evidence>
<keyword evidence="11" id="KW-1185">Reference proteome</keyword>
<dbReference type="InterPro" id="IPR059169">
    <property type="entry name" value="GCP5_N_ext"/>
</dbReference>
<dbReference type="GO" id="GO:0000922">
    <property type="term" value="C:spindle pole"/>
    <property type="evidence" value="ECO:0007669"/>
    <property type="project" value="InterPro"/>
</dbReference>
<proteinExistence type="inferred from homology"/>
<dbReference type="CDD" id="cd22572">
    <property type="entry name" value="GCP5_NTD"/>
    <property type="match status" value="1"/>
</dbReference>
<dbReference type="EMBL" id="MU865072">
    <property type="protein sequence ID" value="KAK4458371.1"/>
    <property type="molecule type" value="Genomic_DNA"/>
</dbReference>
<comment type="caution">
    <text evidence="10">The sequence shown here is derived from an EMBL/GenBank/DDBJ whole genome shotgun (WGS) entry which is preliminary data.</text>
</comment>
<comment type="similarity">
    <text evidence="1 5">Belongs to the TUBGCP family.</text>
</comment>
<evidence type="ECO:0000256" key="3">
    <source>
        <dbReference type="ARBA" id="ARBA00022701"/>
    </source>
</evidence>
<evidence type="ECO:0000259" key="7">
    <source>
        <dbReference type="Pfam" id="PF04130"/>
    </source>
</evidence>
<dbReference type="Gene3D" id="1.20.120.1900">
    <property type="entry name" value="Gamma-tubulin complex, C-terminal domain"/>
    <property type="match status" value="1"/>
</dbReference>
<dbReference type="GO" id="GO:0005816">
    <property type="term" value="C:spindle pole body"/>
    <property type="evidence" value="ECO:0007669"/>
    <property type="project" value="UniProtKB-ARBA"/>
</dbReference>
<keyword evidence="4 5" id="KW-0206">Cytoskeleton</keyword>
<reference evidence="10" key="1">
    <citation type="journal article" date="2023" name="Mol. Phylogenet. Evol.">
        <title>Genome-scale phylogeny and comparative genomics of the fungal order Sordariales.</title>
        <authorList>
            <person name="Hensen N."/>
            <person name="Bonometti L."/>
            <person name="Westerberg I."/>
            <person name="Brannstrom I.O."/>
            <person name="Guillou S."/>
            <person name="Cros-Aarteil S."/>
            <person name="Calhoun S."/>
            <person name="Haridas S."/>
            <person name="Kuo A."/>
            <person name="Mondo S."/>
            <person name="Pangilinan J."/>
            <person name="Riley R."/>
            <person name="LaButti K."/>
            <person name="Andreopoulos B."/>
            <person name="Lipzen A."/>
            <person name="Chen C."/>
            <person name="Yan M."/>
            <person name="Daum C."/>
            <person name="Ng V."/>
            <person name="Clum A."/>
            <person name="Steindorff A."/>
            <person name="Ohm R.A."/>
            <person name="Martin F."/>
            <person name="Silar P."/>
            <person name="Natvig D.O."/>
            <person name="Lalanne C."/>
            <person name="Gautier V."/>
            <person name="Ament-Velasquez S.L."/>
            <person name="Kruys A."/>
            <person name="Hutchinson M.I."/>
            <person name="Powell A.J."/>
            <person name="Barry K."/>
            <person name="Miller A.N."/>
            <person name="Grigoriev I.V."/>
            <person name="Debuchy R."/>
            <person name="Gladieux P."/>
            <person name="Hiltunen Thoren M."/>
            <person name="Johannesson H."/>
        </authorList>
    </citation>
    <scope>NUCLEOTIDE SEQUENCE</scope>
    <source>
        <strain evidence="10">PSN324</strain>
    </source>
</reference>
<dbReference type="AlphaFoldDB" id="A0AAV9HEP0"/>
<feature type="region of interest" description="Disordered" evidence="6">
    <location>
        <begin position="801"/>
        <end position="854"/>
    </location>
</feature>
<evidence type="ECO:0000256" key="5">
    <source>
        <dbReference type="RuleBase" id="RU363050"/>
    </source>
</evidence>
<reference evidence="10" key="2">
    <citation type="submission" date="2023-06" db="EMBL/GenBank/DDBJ databases">
        <authorList>
            <consortium name="Lawrence Berkeley National Laboratory"/>
            <person name="Mondo S.J."/>
            <person name="Hensen N."/>
            <person name="Bonometti L."/>
            <person name="Westerberg I."/>
            <person name="Brannstrom I.O."/>
            <person name="Guillou S."/>
            <person name="Cros-Aarteil S."/>
            <person name="Calhoun S."/>
            <person name="Haridas S."/>
            <person name="Kuo A."/>
            <person name="Pangilinan J."/>
            <person name="Riley R."/>
            <person name="Labutti K."/>
            <person name="Andreopoulos B."/>
            <person name="Lipzen A."/>
            <person name="Chen C."/>
            <person name="Yanf M."/>
            <person name="Daum C."/>
            <person name="Ng V."/>
            <person name="Clum A."/>
            <person name="Steindorff A."/>
            <person name="Ohm R."/>
            <person name="Martin F."/>
            <person name="Silar P."/>
            <person name="Natvig D."/>
            <person name="Lalanne C."/>
            <person name="Gautier V."/>
            <person name="Ament-Velasquez S.L."/>
            <person name="Kruys A."/>
            <person name="Hutchinson M.I."/>
            <person name="Powell A.J."/>
            <person name="Barry K."/>
            <person name="Miller A.N."/>
            <person name="Grigoriev I.V."/>
            <person name="Debuchy R."/>
            <person name="Gladieux P."/>
            <person name="Thoren M.H."/>
            <person name="Johannesson H."/>
        </authorList>
    </citation>
    <scope>NUCLEOTIDE SEQUENCE</scope>
    <source>
        <strain evidence="10">PSN324</strain>
    </source>
</reference>
<evidence type="ECO:0000256" key="6">
    <source>
        <dbReference type="SAM" id="MobiDB-lite"/>
    </source>
</evidence>
<feature type="compositionally biased region" description="Low complexity" evidence="6">
    <location>
        <begin position="165"/>
        <end position="178"/>
    </location>
</feature>
<name>A0AAV9HEP0_9PEZI</name>